<dbReference type="OrthoDB" id="9815686at2"/>
<name>A0A2S7K8G7_9PROT</name>
<comment type="caution">
    <text evidence="2">The sequence shown here is derived from an EMBL/GenBank/DDBJ whole genome shotgun (WGS) entry which is preliminary data.</text>
</comment>
<feature type="transmembrane region" description="Helical" evidence="1">
    <location>
        <begin position="45"/>
        <end position="62"/>
    </location>
</feature>
<proteinExistence type="predicted"/>
<dbReference type="AlphaFoldDB" id="A0A2S7K8G7"/>
<keyword evidence="1" id="KW-0472">Membrane</keyword>
<keyword evidence="1" id="KW-0812">Transmembrane</keyword>
<feature type="transmembrane region" description="Helical" evidence="1">
    <location>
        <begin position="74"/>
        <end position="97"/>
    </location>
</feature>
<keyword evidence="3" id="KW-1185">Reference proteome</keyword>
<protein>
    <recommendedName>
        <fullName evidence="4">DUF2306 domain-containing protein</fullName>
    </recommendedName>
</protein>
<sequence length="139" mass="14821">MSLQPLLDAPWIIQAHAFAAMAAFVLGVIQIAAPKGTLPHKALGAVWVALMAVIAVSSIFVRPSLNPGLPLAKWFSWIHIFTVMTIFSIALGVRLLLKSGPARKHHARPFIGIFIGGLIIAGALAFLPGRIMHDVLFGG</sequence>
<feature type="transmembrane region" description="Helical" evidence="1">
    <location>
        <begin position="12"/>
        <end position="33"/>
    </location>
</feature>
<dbReference type="EMBL" id="PJCH01000005">
    <property type="protein sequence ID" value="PQA88773.1"/>
    <property type="molecule type" value="Genomic_DNA"/>
</dbReference>
<dbReference type="Proteomes" id="UP000239504">
    <property type="component" value="Unassembled WGS sequence"/>
</dbReference>
<evidence type="ECO:0000256" key="1">
    <source>
        <dbReference type="SAM" id="Phobius"/>
    </source>
</evidence>
<feature type="transmembrane region" description="Helical" evidence="1">
    <location>
        <begin position="109"/>
        <end position="127"/>
    </location>
</feature>
<accession>A0A2S7K8G7</accession>
<reference evidence="2 3" key="1">
    <citation type="submission" date="2017-12" db="EMBL/GenBank/DDBJ databases">
        <authorList>
            <person name="Hurst M.R.H."/>
        </authorList>
    </citation>
    <scope>NUCLEOTIDE SEQUENCE [LARGE SCALE GENOMIC DNA]</scope>
    <source>
        <strain evidence="2 3">SY-3-19</strain>
    </source>
</reference>
<keyword evidence="1" id="KW-1133">Transmembrane helix</keyword>
<evidence type="ECO:0008006" key="4">
    <source>
        <dbReference type="Google" id="ProtNLM"/>
    </source>
</evidence>
<gene>
    <name evidence="2" type="ORF">CW354_06155</name>
</gene>
<evidence type="ECO:0000313" key="3">
    <source>
        <dbReference type="Proteomes" id="UP000239504"/>
    </source>
</evidence>
<dbReference type="RefSeq" id="WP_104830011.1">
    <property type="nucleotide sequence ID" value="NZ_PJCH01000005.1"/>
</dbReference>
<organism evidence="2 3">
    <name type="scientific">Hyphococcus luteus</name>
    <dbReference type="NCBI Taxonomy" id="2058213"/>
    <lineage>
        <taxon>Bacteria</taxon>
        <taxon>Pseudomonadati</taxon>
        <taxon>Pseudomonadota</taxon>
        <taxon>Alphaproteobacteria</taxon>
        <taxon>Parvularculales</taxon>
        <taxon>Parvularculaceae</taxon>
        <taxon>Hyphococcus</taxon>
    </lineage>
</organism>
<evidence type="ECO:0000313" key="2">
    <source>
        <dbReference type="EMBL" id="PQA88773.1"/>
    </source>
</evidence>